<dbReference type="NCBIfam" id="NF033580">
    <property type="entry name" value="transpos_IS5_3"/>
    <property type="match status" value="1"/>
</dbReference>
<evidence type="ECO:0000259" key="3">
    <source>
        <dbReference type="Pfam" id="PF13340"/>
    </source>
</evidence>
<accession>A0A290Z1P4</accession>
<dbReference type="Pfam" id="PF01609">
    <property type="entry name" value="DDE_Tnp_1"/>
    <property type="match status" value="1"/>
</dbReference>
<evidence type="ECO:0000313" key="5">
    <source>
        <dbReference type="Proteomes" id="UP000218505"/>
    </source>
</evidence>
<feature type="region of interest" description="Disordered" evidence="1">
    <location>
        <begin position="115"/>
        <end position="139"/>
    </location>
</feature>
<keyword evidence="5" id="KW-1185">Reference proteome</keyword>
<proteinExistence type="predicted"/>
<dbReference type="Pfam" id="PF13340">
    <property type="entry name" value="DUF4096"/>
    <property type="match status" value="1"/>
</dbReference>
<evidence type="ECO:0000259" key="2">
    <source>
        <dbReference type="Pfam" id="PF01609"/>
    </source>
</evidence>
<dbReference type="InterPro" id="IPR025161">
    <property type="entry name" value="IS402-like_dom"/>
</dbReference>
<evidence type="ECO:0000256" key="1">
    <source>
        <dbReference type="SAM" id="MobiDB-lite"/>
    </source>
</evidence>
<dbReference type="GO" id="GO:0006313">
    <property type="term" value="P:DNA transposition"/>
    <property type="evidence" value="ECO:0007669"/>
    <property type="project" value="InterPro"/>
</dbReference>
<dbReference type="AlphaFoldDB" id="A0A290Z1P4"/>
<dbReference type="RefSeq" id="WP_096491925.1">
    <property type="nucleotide sequence ID" value="NZ_CP023445.1"/>
</dbReference>
<protein>
    <submittedName>
        <fullName evidence="4">IS5/IS1182 family transposase</fullName>
    </submittedName>
</protein>
<dbReference type="EMBL" id="CP023445">
    <property type="protein sequence ID" value="ATE52950.1"/>
    <property type="molecule type" value="Genomic_DNA"/>
</dbReference>
<dbReference type="KEGG" id="apre:CNX65_06375"/>
<reference evidence="4" key="1">
    <citation type="submission" date="2017-09" db="EMBL/GenBank/DDBJ databases">
        <title>Complete Genome Sequence of ansamitocin-producing Bacterium Actinosynnema pretiosum X47.</title>
        <authorList>
            <person name="Cao G."/>
            <person name="Zong G."/>
            <person name="Zhong C."/>
            <person name="Fu J."/>
        </authorList>
    </citation>
    <scope>NUCLEOTIDE SEQUENCE [LARGE SCALE GENOMIC DNA]</scope>
    <source>
        <strain evidence="4">X47</strain>
    </source>
</reference>
<feature type="domain" description="Insertion element IS402-like" evidence="3">
    <location>
        <begin position="8"/>
        <end position="85"/>
    </location>
</feature>
<evidence type="ECO:0000313" key="4">
    <source>
        <dbReference type="EMBL" id="ATE52950.1"/>
    </source>
</evidence>
<gene>
    <name evidence="4" type="ORF">CNX65_06375</name>
</gene>
<dbReference type="GO" id="GO:0004803">
    <property type="term" value="F:transposase activity"/>
    <property type="evidence" value="ECO:0007669"/>
    <property type="project" value="InterPro"/>
</dbReference>
<dbReference type="Proteomes" id="UP000218505">
    <property type="component" value="Chromosome"/>
</dbReference>
<dbReference type="PANTHER" id="PTHR30007:SF1">
    <property type="entry name" value="BLR1914 PROTEIN"/>
    <property type="match status" value="1"/>
</dbReference>
<dbReference type="PANTHER" id="PTHR30007">
    <property type="entry name" value="PHP DOMAIN PROTEIN"/>
    <property type="match status" value="1"/>
</dbReference>
<sequence>MTAPWIVDNELWDLVKPLIPVPTRNFRYPGRKRLPARGCLQGILFVLHTGIEWADLPTELGFGPGSTGRRRMVEWTEAGVWQRLHQVLLAELHASNRIDRSRTAIDSSHVRALKKGHFTGPSPVDRRKTGSKHHLAVDGTGHPLTAAVSAANTHDTSTLGEMIDAMPRIAGKPGRPGWRPEVMLADRGYDSQANRNTLRRQGIVPLIARRGQPHGAGPGTLRWVVERALSWLYQYRRLHTRWDRRAGLHQGFLKLACALICH</sequence>
<name>A0A290Z1P4_9PSEU</name>
<dbReference type="GO" id="GO:0003677">
    <property type="term" value="F:DNA binding"/>
    <property type="evidence" value="ECO:0007669"/>
    <property type="project" value="InterPro"/>
</dbReference>
<feature type="domain" description="Transposase IS4-like" evidence="2">
    <location>
        <begin position="100"/>
        <end position="260"/>
    </location>
</feature>
<organism evidence="4 5">
    <name type="scientific">Actinosynnema pretiosum</name>
    <dbReference type="NCBI Taxonomy" id="42197"/>
    <lineage>
        <taxon>Bacteria</taxon>
        <taxon>Bacillati</taxon>
        <taxon>Actinomycetota</taxon>
        <taxon>Actinomycetes</taxon>
        <taxon>Pseudonocardiales</taxon>
        <taxon>Pseudonocardiaceae</taxon>
        <taxon>Actinosynnema</taxon>
    </lineage>
</organism>
<dbReference type="InterPro" id="IPR002559">
    <property type="entry name" value="Transposase_11"/>
</dbReference>